<accession>A0AAD7F628</accession>
<name>A0AAD7F628_9AGAR</name>
<protein>
    <submittedName>
        <fullName evidence="2">Uncharacterized protein</fullName>
    </submittedName>
</protein>
<dbReference type="Proteomes" id="UP001218218">
    <property type="component" value="Unassembled WGS sequence"/>
</dbReference>
<dbReference type="AlphaFoldDB" id="A0AAD7F628"/>
<dbReference type="EMBL" id="JARIHO010000001">
    <property type="protein sequence ID" value="KAJ7367631.1"/>
    <property type="molecule type" value="Genomic_DNA"/>
</dbReference>
<sequence length="511" mass="57325">MSQGITKEYLVGQLRKLSRTLEMNLSSPRVLPPAYPDHLRSNTHQLSLSDTGHELCEALAKTLRIMERYSTDSAGKSARSLDDLSVAIHVGLADQASEISSSSLRIYGIESSQGPRGLGCSCDLPIYALEKHNKVFLASDQAVHISRNLLRSRNPNDEGLSADLALFLSNRADILHTLKYYDDAVKDASKAQKTYRELHNSRFSERYTTDFVVPEKLWTPCEKQSRFGNRSSRIPPTCIDQTWLMAWLVSSLSLTPSVGIWKRRTKFARRPKYSVSWRRILPSCSTPNMRARCTVQRKFSWTRGGTRKLPVLNEAAAIYAPSPELAAVHRDRRICCQCTRLKKFSEAVEAARCAIEALKQVETKDDELIAFRRNLAIALYNLSRDCSDQDPLMLASALEAFQRFYILLAYDEKLRETLQYHIPPCFDPRTATLRDSLAAPESSSRETSPTLARSRGAQKASKYATLVVEAASAGSESKEVLKKAWARLSNCYYAVGEKTLAIDAQDATNTL</sequence>
<evidence type="ECO:0000313" key="2">
    <source>
        <dbReference type="EMBL" id="KAJ7367631.1"/>
    </source>
</evidence>
<reference evidence="2" key="1">
    <citation type="submission" date="2023-03" db="EMBL/GenBank/DDBJ databases">
        <title>Massive genome expansion in bonnet fungi (Mycena s.s.) driven by repeated elements and novel gene families across ecological guilds.</title>
        <authorList>
            <consortium name="Lawrence Berkeley National Laboratory"/>
            <person name="Harder C.B."/>
            <person name="Miyauchi S."/>
            <person name="Viragh M."/>
            <person name="Kuo A."/>
            <person name="Thoen E."/>
            <person name="Andreopoulos B."/>
            <person name="Lu D."/>
            <person name="Skrede I."/>
            <person name="Drula E."/>
            <person name="Henrissat B."/>
            <person name="Morin E."/>
            <person name="Kohler A."/>
            <person name="Barry K."/>
            <person name="LaButti K."/>
            <person name="Morin E."/>
            <person name="Salamov A."/>
            <person name="Lipzen A."/>
            <person name="Mereny Z."/>
            <person name="Hegedus B."/>
            <person name="Baldrian P."/>
            <person name="Stursova M."/>
            <person name="Weitz H."/>
            <person name="Taylor A."/>
            <person name="Grigoriev I.V."/>
            <person name="Nagy L.G."/>
            <person name="Martin F."/>
            <person name="Kauserud H."/>
        </authorList>
    </citation>
    <scope>NUCLEOTIDE SEQUENCE</scope>
    <source>
        <strain evidence="2">CBHHK002</strain>
    </source>
</reference>
<keyword evidence="3" id="KW-1185">Reference proteome</keyword>
<comment type="caution">
    <text evidence="2">The sequence shown here is derived from an EMBL/GenBank/DDBJ whole genome shotgun (WGS) entry which is preliminary data.</text>
</comment>
<proteinExistence type="predicted"/>
<dbReference type="InterPro" id="IPR011990">
    <property type="entry name" value="TPR-like_helical_dom_sf"/>
</dbReference>
<feature type="region of interest" description="Disordered" evidence="1">
    <location>
        <begin position="436"/>
        <end position="456"/>
    </location>
</feature>
<organism evidence="2 3">
    <name type="scientific">Mycena albidolilacea</name>
    <dbReference type="NCBI Taxonomy" id="1033008"/>
    <lineage>
        <taxon>Eukaryota</taxon>
        <taxon>Fungi</taxon>
        <taxon>Dikarya</taxon>
        <taxon>Basidiomycota</taxon>
        <taxon>Agaricomycotina</taxon>
        <taxon>Agaricomycetes</taxon>
        <taxon>Agaricomycetidae</taxon>
        <taxon>Agaricales</taxon>
        <taxon>Marasmiineae</taxon>
        <taxon>Mycenaceae</taxon>
        <taxon>Mycena</taxon>
    </lineage>
</organism>
<gene>
    <name evidence="2" type="ORF">DFH08DRAFT_795778</name>
</gene>
<evidence type="ECO:0000256" key="1">
    <source>
        <dbReference type="SAM" id="MobiDB-lite"/>
    </source>
</evidence>
<evidence type="ECO:0000313" key="3">
    <source>
        <dbReference type="Proteomes" id="UP001218218"/>
    </source>
</evidence>
<dbReference type="SUPFAM" id="SSF48452">
    <property type="entry name" value="TPR-like"/>
    <property type="match status" value="1"/>
</dbReference>
<feature type="compositionally biased region" description="Polar residues" evidence="1">
    <location>
        <begin position="441"/>
        <end position="451"/>
    </location>
</feature>